<dbReference type="Pfam" id="PF07730">
    <property type="entry name" value="HisKA_3"/>
    <property type="match status" value="1"/>
</dbReference>
<name>A0ABW2N453_9ACTN</name>
<keyword evidence="9" id="KW-0812">Transmembrane</keyword>
<sequence length="392" mass="41781">MTLPRITLRDAAVVLALLAAMAAEALWFPFHDAPLTWASWVLVVGTALPALVRRTHPGIALAASAAILLPLTNLCPVIHTGPFAAMLAGYWLARTRGTRVAVTAGVLLVPWVVFLMSRGGVDKLLTLDLPKNLAFIALPIVLGLAARYRSQSVQALVERAEEAERGREQEALRRVGEERLRIARDVHDVVSHSMVAIIVQAGVGSHLMDADPATARQTLLDIRRISAETLTDLRGILGLLREEDGEAAVEPTTTLAGLADLASTLQATGLELDLQVDVGDEPLSTTVDVTAYRIVQEALTNVLRHAPGSATRVRIVRIRDTLSVEVEDQGGQASGAVPDGTGNGLRGLRERVRAIGGQLDAGPRPEGGWLVRARLPIAASVHHAPALAQERA</sequence>
<feature type="transmembrane region" description="Helical" evidence="9">
    <location>
        <begin position="99"/>
        <end position="117"/>
    </location>
</feature>
<dbReference type="Gene3D" id="1.20.5.1930">
    <property type="match status" value="1"/>
</dbReference>
<gene>
    <name evidence="12" type="ORF">ACFQO6_10150</name>
</gene>
<keyword evidence="7" id="KW-0067">ATP-binding</keyword>
<evidence type="ECO:0000256" key="7">
    <source>
        <dbReference type="ARBA" id="ARBA00022840"/>
    </source>
</evidence>
<accession>A0ABW2N453</accession>
<feature type="transmembrane region" description="Helical" evidence="9">
    <location>
        <begin position="129"/>
        <end position="148"/>
    </location>
</feature>
<feature type="transmembrane region" description="Helical" evidence="9">
    <location>
        <begin position="35"/>
        <end position="52"/>
    </location>
</feature>
<dbReference type="InterPro" id="IPR036890">
    <property type="entry name" value="HATPase_C_sf"/>
</dbReference>
<keyword evidence="4" id="KW-0808">Transferase</keyword>
<evidence type="ECO:0000256" key="9">
    <source>
        <dbReference type="SAM" id="Phobius"/>
    </source>
</evidence>
<evidence type="ECO:0000259" key="11">
    <source>
        <dbReference type="Pfam" id="PF07730"/>
    </source>
</evidence>
<dbReference type="Proteomes" id="UP001596524">
    <property type="component" value="Unassembled WGS sequence"/>
</dbReference>
<evidence type="ECO:0000256" key="3">
    <source>
        <dbReference type="ARBA" id="ARBA00022553"/>
    </source>
</evidence>
<dbReference type="RefSeq" id="WP_255888837.1">
    <property type="nucleotide sequence ID" value="NZ_JAFMZM010000001.1"/>
</dbReference>
<dbReference type="Gene3D" id="3.30.565.10">
    <property type="entry name" value="Histidine kinase-like ATPase, C-terminal domain"/>
    <property type="match status" value="1"/>
</dbReference>
<dbReference type="EC" id="2.7.13.3" evidence="2"/>
<feature type="domain" description="Histidine kinase/HSP90-like ATPase" evidence="10">
    <location>
        <begin position="290"/>
        <end position="377"/>
    </location>
</feature>
<organism evidence="12 13">
    <name type="scientific">Nocardioides astragali</name>
    <dbReference type="NCBI Taxonomy" id="1776736"/>
    <lineage>
        <taxon>Bacteria</taxon>
        <taxon>Bacillati</taxon>
        <taxon>Actinomycetota</taxon>
        <taxon>Actinomycetes</taxon>
        <taxon>Propionibacteriales</taxon>
        <taxon>Nocardioidaceae</taxon>
        <taxon>Nocardioides</taxon>
    </lineage>
</organism>
<evidence type="ECO:0000256" key="8">
    <source>
        <dbReference type="ARBA" id="ARBA00023012"/>
    </source>
</evidence>
<proteinExistence type="predicted"/>
<feature type="domain" description="Signal transduction histidine kinase subgroup 3 dimerisation and phosphoacceptor" evidence="11">
    <location>
        <begin position="178"/>
        <end position="243"/>
    </location>
</feature>
<evidence type="ECO:0000256" key="1">
    <source>
        <dbReference type="ARBA" id="ARBA00000085"/>
    </source>
</evidence>
<keyword evidence="8" id="KW-0902">Two-component regulatory system</keyword>
<keyword evidence="6 12" id="KW-0418">Kinase</keyword>
<keyword evidence="13" id="KW-1185">Reference proteome</keyword>
<dbReference type="SUPFAM" id="SSF55874">
    <property type="entry name" value="ATPase domain of HSP90 chaperone/DNA topoisomerase II/histidine kinase"/>
    <property type="match status" value="1"/>
</dbReference>
<evidence type="ECO:0000256" key="6">
    <source>
        <dbReference type="ARBA" id="ARBA00022777"/>
    </source>
</evidence>
<dbReference type="InterPro" id="IPR050482">
    <property type="entry name" value="Sensor_HK_TwoCompSys"/>
</dbReference>
<comment type="caution">
    <text evidence="12">The sequence shown here is derived from an EMBL/GenBank/DDBJ whole genome shotgun (WGS) entry which is preliminary data.</text>
</comment>
<dbReference type="GO" id="GO:0016301">
    <property type="term" value="F:kinase activity"/>
    <property type="evidence" value="ECO:0007669"/>
    <property type="project" value="UniProtKB-KW"/>
</dbReference>
<evidence type="ECO:0000259" key="10">
    <source>
        <dbReference type="Pfam" id="PF02518"/>
    </source>
</evidence>
<reference evidence="13" key="1">
    <citation type="journal article" date="2019" name="Int. J. Syst. Evol. Microbiol.">
        <title>The Global Catalogue of Microorganisms (GCM) 10K type strain sequencing project: providing services to taxonomists for standard genome sequencing and annotation.</title>
        <authorList>
            <consortium name="The Broad Institute Genomics Platform"/>
            <consortium name="The Broad Institute Genome Sequencing Center for Infectious Disease"/>
            <person name="Wu L."/>
            <person name="Ma J."/>
        </authorList>
    </citation>
    <scope>NUCLEOTIDE SEQUENCE [LARGE SCALE GENOMIC DNA]</scope>
    <source>
        <strain evidence="13">FCH27</strain>
    </source>
</reference>
<protein>
    <recommendedName>
        <fullName evidence="2">histidine kinase</fullName>
        <ecNumber evidence="2">2.7.13.3</ecNumber>
    </recommendedName>
</protein>
<keyword evidence="9" id="KW-0472">Membrane</keyword>
<evidence type="ECO:0000256" key="2">
    <source>
        <dbReference type="ARBA" id="ARBA00012438"/>
    </source>
</evidence>
<comment type="catalytic activity">
    <reaction evidence="1">
        <text>ATP + protein L-histidine = ADP + protein N-phospho-L-histidine.</text>
        <dbReference type="EC" id="2.7.13.3"/>
    </reaction>
</comment>
<dbReference type="PANTHER" id="PTHR24421">
    <property type="entry name" value="NITRATE/NITRITE SENSOR PROTEIN NARX-RELATED"/>
    <property type="match status" value="1"/>
</dbReference>
<dbReference type="Pfam" id="PF02518">
    <property type="entry name" value="HATPase_c"/>
    <property type="match status" value="1"/>
</dbReference>
<dbReference type="PANTHER" id="PTHR24421:SF10">
    <property type="entry name" value="NITRATE_NITRITE SENSOR PROTEIN NARQ"/>
    <property type="match status" value="1"/>
</dbReference>
<keyword evidence="9" id="KW-1133">Transmembrane helix</keyword>
<feature type="transmembrane region" description="Helical" evidence="9">
    <location>
        <begin position="59"/>
        <end position="79"/>
    </location>
</feature>
<evidence type="ECO:0000256" key="4">
    <source>
        <dbReference type="ARBA" id="ARBA00022679"/>
    </source>
</evidence>
<dbReference type="InterPro" id="IPR011712">
    <property type="entry name" value="Sig_transdc_His_kin_sub3_dim/P"/>
</dbReference>
<evidence type="ECO:0000313" key="13">
    <source>
        <dbReference type="Proteomes" id="UP001596524"/>
    </source>
</evidence>
<evidence type="ECO:0000313" key="12">
    <source>
        <dbReference type="EMBL" id="MFC7360632.1"/>
    </source>
</evidence>
<dbReference type="CDD" id="cd16917">
    <property type="entry name" value="HATPase_UhpB-NarQ-NarX-like"/>
    <property type="match status" value="1"/>
</dbReference>
<evidence type="ECO:0000256" key="5">
    <source>
        <dbReference type="ARBA" id="ARBA00022741"/>
    </source>
</evidence>
<dbReference type="InterPro" id="IPR003594">
    <property type="entry name" value="HATPase_dom"/>
</dbReference>
<keyword evidence="5" id="KW-0547">Nucleotide-binding</keyword>
<dbReference type="EMBL" id="JBHTCH010000014">
    <property type="protein sequence ID" value="MFC7360632.1"/>
    <property type="molecule type" value="Genomic_DNA"/>
</dbReference>
<keyword evidence="3" id="KW-0597">Phosphoprotein</keyword>